<dbReference type="InterPro" id="IPR029063">
    <property type="entry name" value="SAM-dependent_MTases_sf"/>
</dbReference>
<organism evidence="11 12">
    <name type="scientific">Cryobacterium sandaracinum</name>
    <dbReference type="NCBI Taxonomy" id="1259247"/>
    <lineage>
        <taxon>Bacteria</taxon>
        <taxon>Bacillati</taxon>
        <taxon>Actinomycetota</taxon>
        <taxon>Actinomycetes</taxon>
        <taxon>Micrococcales</taxon>
        <taxon>Microbacteriaceae</taxon>
        <taxon>Cryobacterium</taxon>
    </lineage>
</organism>
<comment type="caution">
    <text evidence="11">The sequence shown here is derived from an EMBL/GenBank/DDBJ whole genome shotgun (WGS) entry which is preliminary data.</text>
</comment>
<dbReference type="Pfam" id="PF20467">
    <property type="entry name" value="MmeI_C"/>
    <property type="match status" value="1"/>
</dbReference>
<dbReference type="Pfam" id="PF20465">
    <property type="entry name" value="MmeI_hel"/>
    <property type="match status" value="1"/>
</dbReference>
<feature type="domain" description="MmeI-like DNA-methyltransferase" evidence="10">
    <location>
        <begin position="342"/>
        <end position="607"/>
    </location>
</feature>
<evidence type="ECO:0000256" key="5">
    <source>
        <dbReference type="SAM" id="MobiDB-lite"/>
    </source>
</evidence>
<evidence type="ECO:0000259" key="9">
    <source>
        <dbReference type="Pfam" id="PF20467"/>
    </source>
</evidence>
<dbReference type="Proteomes" id="UP000297851">
    <property type="component" value="Unassembled WGS sequence"/>
</dbReference>
<dbReference type="InterPro" id="IPR050953">
    <property type="entry name" value="N4_N6_ade-DNA_methylase"/>
</dbReference>
<dbReference type="InterPro" id="IPR046817">
    <property type="entry name" value="MmeI_N"/>
</dbReference>
<dbReference type="EMBL" id="SOGO01000014">
    <property type="protein sequence ID" value="TFD05138.1"/>
    <property type="molecule type" value="Genomic_DNA"/>
</dbReference>
<evidence type="ECO:0000259" key="6">
    <source>
        <dbReference type="Pfam" id="PF20464"/>
    </source>
</evidence>
<dbReference type="InterPro" id="IPR046819">
    <property type="entry name" value="MmeI_hel"/>
</dbReference>
<evidence type="ECO:0000313" key="12">
    <source>
        <dbReference type="Proteomes" id="UP000297851"/>
    </source>
</evidence>
<dbReference type="Pfam" id="PF20466">
    <property type="entry name" value="MmeI_TRD"/>
    <property type="match status" value="1"/>
</dbReference>
<dbReference type="InterPro" id="IPR046820">
    <property type="entry name" value="MmeI_TRD"/>
</dbReference>
<evidence type="ECO:0000256" key="4">
    <source>
        <dbReference type="ARBA" id="ARBA00047942"/>
    </source>
</evidence>
<proteinExistence type="predicted"/>
<dbReference type="RefSeq" id="WP_134372404.1">
    <property type="nucleotide sequence ID" value="NZ_SOGO01000014.1"/>
</dbReference>
<dbReference type="SUPFAM" id="SSF53335">
    <property type="entry name" value="S-adenosyl-L-methionine-dependent methyltransferases"/>
    <property type="match status" value="1"/>
</dbReference>
<feature type="region of interest" description="Disordered" evidence="5">
    <location>
        <begin position="933"/>
        <end position="953"/>
    </location>
</feature>
<evidence type="ECO:0000259" key="8">
    <source>
        <dbReference type="Pfam" id="PF20466"/>
    </source>
</evidence>
<evidence type="ECO:0000259" key="10">
    <source>
        <dbReference type="Pfam" id="PF20473"/>
    </source>
</evidence>
<dbReference type="GO" id="GO:0008168">
    <property type="term" value="F:methyltransferase activity"/>
    <property type="evidence" value="ECO:0007669"/>
    <property type="project" value="UniProtKB-KW"/>
</dbReference>
<keyword evidence="2 11" id="KW-0489">Methyltransferase</keyword>
<name>A0ABY2JGA2_9MICO</name>
<dbReference type="EC" id="2.1.1.72" evidence="1"/>
<sequence>MTSGDVKTGVELSRQKARIFADKWATVTNEKQFAQSFWSDFFHQIIGVEDLLATGVDFEFPIKNVATGTTNFIDVLWGGVVLIEHKSAGKSLDGAEVQARQYMVSLIPHLRPPVLIVSDFANIRIIDVLLGTSVQFPLTDLPKHLDHLDSIFKVYGSKATAQEIDADIKAVNLMADLYVEFEKNGYEGHAASVFMVRILFLNFGDDTRMWKKGLFADFLAESADSGAGLGGSIQELFQLLNTHKDKRPHNLPSSISEFPYVNGGLFKEVIPVFSFNAEMRTALIASSSYDWSKISPAIFGAMFQTIKSKEDRRALGEHYTSQQNILKVIRPLFLDEYLERLRKVWDDRAGLRKLRKDLGTKNYLDPAAGSGNFLLVAYKRLRDIEHKIIARLIELEGKVTTGRDGEELQVGLDGLGTIGLTVSLEQFHAIEFEQWSSQIASVAMYLAEHQANQELDELTGAAPTIFPLSHAATIRQGNALRIDWAEVCPMNDDTIIMGNPPFYGSSWLSADQKDDQALVWAKTRSAGILDYVASWYLIAARHMENTKARAAFVSTSSITQGQQPPVIWGALNQLGMGIDFAHRTFAWNNEGGKVAAVHCVIVGISANPKPPLRPLWSYPSLKAEPVLVRVRNINAYLLDATDALVTSRSKPIQSEVQSMTNGNKPVDGGLLSNISPEEAEEIRAADLTAAKYLRRVIGSAELINGTLRFGLWLKDADPADLLSSPVLKDRIERVREMRLASTKLDTQKSATRAWEWQQALRQPSTEYLAVPLVSSQEREYVPMAVMPAEVVPNNKLLYIPNASLETFGIMTSSVFNIWNRAISGRLKSDFSLSAEVTYNNFPFPDLSNEATLKKVQSAAEGVLAAREQFPTSSLAVLYNRSVMPSDLRKAHTSLDKAVLNAYGLKANATDAGVLELLFGMYADLTQGLLAPEKKTKRRGASPTEDLNSYVLNH</sequence>
<dbReference type="PANTHER" id="PTHR33841">
    <property type="entry name" value="DNA METHYLTRANSFERASE YEEA-RELATED"/>
    <property type="match status" value="1"/>
</dbReference>
<keyword evidence="3" id="KW-0808">Transferase</keyword>
<dbReference type="Pfam" id="PF20464">
    <property type="entry name" value="MmeI_N"/>
    <property type="match status" value="1"/>
</dbReference>
<evidence type="ECO:0000256" key="3">
    <source>
        <dbReference type="ARBA" id="ARBA00022679"/>
    </source>
</evidence>
<feature type="domain" description="MmeI-like target recognition" evidence="8">
    <location>
        <begin position="640"/>
        <end position="846"/>
    </location>
</feature>
<gene>
    <name evidence="11" type="ORF">E3T25_04320</name>
</gene>
<evidence type="ECO:0000259" key="7">
    <source>
        <dbReference type="Pfam" id="PF20465"/>
    </source>
</evidence>
<keyword evidence="12" id="KW-1185">Reference proteome</keyword>
<dbReference type="Pfam" id="PF20473">
    <property type="entry name" value="MmeI_Mtase"/>
    <property type="match status" value="1"/>
</dbReference>
<evidence type="ECO:0000256" key="2">
    <source>
        <dbReference type="ARBA" id="ARBA00022603"/>
    </source>
</evidence>
<feature type="domain" description="MmeI-like N-terminal" evidence="6">
    <location>
        <begin position="17"/>
        <end position="183"/>
    </location>
</feature>
<evidence type="ECO:0000256" key="1">
    <source>
        <dbReference type="ARBA" id="ARBA00011900"/>
    </source>
</evidence>
<reference evidence="11 12" key="1">
    <citation type="submission" date="2019-03" db="EMBL/GenBank/DDBJ databases">
        <title>Genomics of glacier-inhabiting Cryobacterium strains.</title>
        <authorList>
            <person name="Liu Q."/>
            <person name="Xin Y.-H."/>
        </authorList>
    </citation>
    <scope>NUCLEOTIDE SEQUENCE [LARGE SCALE GENOMIC DNA]</scope>
    <source>
        <strain evidence="11 12">TMT2-16</strain>
    </source>
</reference>
<dbReference type="GO" id="GO:0032259">
    <property type="term" value="P:methylation"/>
    <property type="evidence" value="ECO:0007669"/>
    <property type="project" value="UniProtKB-KW"/>
</dbReference>
<accession>A0ABY2JGA2</accession>
<feature type="compositionally biased region" description="Polar residues" evidence="5">
    <location>
        <begin position="944"/>
        <end position="953"/>
    </location>
</feature>
<dbReference type="Gene3D" id="3.40.50.150">
    <property type="entry name" value="Vaccinia Virus protein VP39"/>
    <property type="match status" value="1"/>
</dbReference>
<dbReference type="InterPro" id="IPR046816">
    <property type="entry name" value="MmeI_Mtase"/>
</dbReference>
<feature type="domain" description="MmeI-like helicase spacer" evidence="7">
    <location>
        <begin position="189"/>
        <end position="266"/>
    </location>
</feature>
<dbReference type="InterPro" id="IPR046818">
    <property type="entry name" value="MmeI_C"/>
</dbReference>
<feature type="domain" description="MmeI-like C-terminal" evidence="9">
    <location>
        <begin position="849"/>
        <end position="928"/>
    </location>
</feature>
<comment type="catalytic activity">
    <reaction evidence="4">
        <text>a 2'-deoxyadenosine in DNA + S-adenosyl-L-methionine = an N(6)-methyl-2'-deoxyadenosine in DNA + S-adenosyl-L-homocysteine + H(+)</text>
        <dbReference type="Rhea" id="RHEA:15197"/>
        <dbReference type="Rhea" id="RHEA-COMP:12418"/>
        <dbReference type="Rhea" id="RHEA-COMP:12419"/>
        <dbReference type="ChEBI" id="CHEBI:15378"/>
        <dbReference type="ChEBI" id="CHEBI:57856"/>
        <dbReference type="ChEBI" id="CHEBI:59789"/>
        <dbReference type="ChEBI" id="CHEBI:90615"/>
        <dbReference type="ChEBI" id="CHEBI:90616"/>
        <dbReference type="EC" id="2.1.1.72"/>
    </reaction>
</comment>
<evidence type="ECO:0000313" key="11">
    <source>
        <dbReference type="EMBL" id="TFD05138.1"/>
    </source>
</evidence>
<protein>
    <recommendedName>
        <fullName evidence="1">site-specific DNA-methyltransferase (adenine-specific)</fullName>
        <ecNumber evidence="1">2.1.1.72</ecNumber>
    </recommendedName>
</protein>
<dbReference type="PANTHER" id="PTHR33841:SF1">
    <property type="entry name" value="DNA METHYLTRANSFERASE A"/>
    <property type="match status" value="1"/>
</dbReference>